<dbReference type="Proteomes" id="UP000297948">
    <property type="component" value="Unassembled WGS sequence"/>
</dbReference>
<evidence type="ECO:0000259" key="3">
    <source>
        <dbReference type="Pfam" id="PF00501"/>
    </source>
</evidence>
<dbReference type="SUPFAM" id="SSF56801">
    <property type="entry name" value="Acetyl-CoA synthetase-like"/>
    <property type="match status" value="1"/>
</dbReference>
<sequence>MTATDTGARLDAPQRTLLDLLAGVSARAPRQVLVRAPEDGTPITTWEFEENVRRVAKGLIAEGVRPGDRVAVLAPTGYEWFVAEFAILAAGAVAVPLSPAAPPAELARILDECAVVGLFAQAPGLLERAAPLRSQLTAPARIWPLTDGTFAELGARGAAVREPELTGRRADTAPGSLAALQYTAGTGGRPKCCRLTHGGLLAQVQGLVARLGPPDRLADRDGTARTVLSLPLAGAYGRVAQLACLAAGVEISYCPDPQRLPELLREVRPTLLLGAPELFERLYEAARISAQTRGRARSFASAGQLATAFNLAQQHGRPGLNLRLRRAVLNRLALGELRAGLGGRVRLAVSGGAPLGERMARVWQGAGVPVWEAYGLSEAGGLVSLNTPDAGRVGSVGRPLPGVEVRISDSGEVLVRGPVMCAGYGTGPQAEAFGDWCGTGDTGYLDADGYLYLTGRTEEPVIAGYRRPTVPAPLDDRVHAQRQQAVPVEGGLRPGT</sequence>
<dbReference type="RefSeq" id="WP_135337240.1">
    <property type="nucleotide sequence ID" value="NZ_JBHLTX010000051.1"/>
</dbReference>
<dbReference type="GO" id="GO:0016020">
    <property type="term" value="C:membrane"/>
    <property type="evidence" value="ECO:0007669"/>
    <property type="project" value="TreeGrafter"/>
</dbReference>
<comment type="caution">
    <text evidence="4">The sequence shown here is derived from an EMBL/GenBank/DDBJ whole genome shotgun (WGS) entry which is preliminary data.</text>
</comment>
<organism evidence="4 5">
    <name type="scientific">Streptomyces palmae</name>
    <dbReference type="NCBI Taxonomy" id="1701085"/>
    <lineage>
        <taxon>Bacteria</taxon>
        <taxon>Bacillati</taxon>
        <taxon>Actinomycetota</taxon>
        <taxon>Actinomycetes</taxon>
        <taxon>Kitasatosporales</taxon>
        <taxon>Streptomycetaceae</taxon>
        <taxon>Streptomyces</taxon>
    </lineage>
</organism>
<dbReference type="Gene3D" id="3.40.50.12780">
    <property type="entry name" value="N-terminal domain of ligase-like"/>
    <property type="match status" value="1"/>
</dbReference>
<dbReference type="PANTHER" id="PTHR43272:SF33">
    <property type="entry name" value="AMP-BINDING DOMAIN-CONTAINING PROTEIN-RELATED"/>
    <property type="match status" value="1"/>
</dbReference>
<gene>
    <name evidence="4" type="ORF">E4099_02550</name>
</gene>
<dbReference type="AlphaFoldDB" id="A0A4Z0HEP3"/>
<keyword evidence="5" id="KW-1185">Reference proteome</keyword>
<name>A0A4Z0HEP3_9ACTN</name>
<proteinExistence type="predicted"/>
<dbReference type="GO" id="GO:0004467">
    <property type="term" value="F:long-chain fatty acid-CoA ligase activity"/>
    <property type="evidence" value="ECO:0007669"/>
    <property type="project" value="TreeGrafter"/>
</dbReference>
<dbReference type="InterPro" id="IPR000873">
    <property type="entry name" value="AMP-dep_synth/lig_dom"/>
</dbReference>
<keyword evidence="2" id="KW-0067">ATP-binding</keyword>
<evidence type="ECO:0000256" key="2">
    <source>
        <dbReference type="ARBA" id="ARBA00022840"/>
    </source>
</evidence>
<dbReference type="EMBL" id="SRID01000011">
    <property type="protein sequence ID" value="TGB18050.1"/>
    <property type="molecule type" value="Genomic_DNA"/>
</dbReference>
<evidence type="ECO:0000313" key="4">
    <source>
        <dbReference type="EMBL" id="TGB18050.1"/>
    </source>
</evidence>
<accession>A0A4Z0HEP3</accession>
<dbReference type="Pfam" id="PF00501">
    <property type="entry name" value="AMP-binding"/>
    <property type="match status" value="1"/>
</dbReference>
<dbReference type="GO" id="GO:0005524">
    <property type="term" value="F:ATP binding"/>
    <property type="evidence" value="ECO:0007669"/>
    <property type="project" value="UniProtKB-KW"/>
</dbReference>
<evidence type="ECO:0000313" key="5">
    <source>
        <dbReference type="Proteomes" id="UP000297948"/>
    </source>
</evidence>
<dbReference type="InterPro" id="IPR042099">
    <property type="entry name" value="ANL_N_sf"/>
</dbReference>
<keyword evidence="1" id="KW-0547">Nucleotide-binding</keyword>
<evidence type="ECO:0000256" key="1">
    <source>
        <dbReference type="ARBA" id="ARBA00022741"/>
    </source>
</evidence>
<feature type="domain" description="AMP-dependent synthetase/ligase" evidence="3">
    <location>
        <begin position="29"/>
        <end position="424"/>
    </location>
</feature>
<dbReference type="PANTHER" id="PTHR43272">
    <property type="entry name" value="LONG-CHAIN-FATTY-ACID--COA LIGASE"/>
    <property type="match status" value="1"/>
</dbReference>
<protein>
    <submittedName>
        <fullName evidence="4">Long-chain fatty acid--CoA ligase</fullName>
    </submittedName>
</protein>
<keyword evidence="4" id="KW-0436">Ligase</keyword>
<dbReference type="OrthoDB" id="5240489at2"/>
<reference evidence="4 5" key="1">
    <citation type="submission" date="2019-03" db="EMBL/GenBank/DDBJ databases">
        <authorList>
            <person name="Gonzalez-Pimentel J.L."/>
        </authorList>
    </citation>
    <scope>NUCLEOTIDE SEQUENCE [LARGE SCALE GENOMIC DNA]</scope>
    <source>
        <strain evidence="4 5">JCM 31289</strain>
    </source>
</reference>